<dbReference type="CDD" id="cd07036">
    <property type="entry name" value="TPP_PYR_E1-PDHc-beta_like"/>
    <property type="match status" value="1"/>
</dbReference>
<comment type="function">
    <text evidence="2">The branched-chain alpha-keto dehydrogenase complex catalyzes the overall conversion of alpha-keto acids to acyl-CoA and CO(2). It contains multiple copies of three enzymatic components: branched-chain alpha-keto acid decarboxylase (E1), lipoamide acyltransferase (E2) and lipoamide dehydrogenase (E3).</text>
</comment>
<evidence type="ECO:0000256" key="2">
    <source>
        <dbReference type="ARBA" id="ARBA00002859"/>
    </source>
</evidence>
<keyword evidence="10" id="KW-1185">Reference proteome</keyword>
<sequence>MTDTPITLIEAVTQALAWELAHDPAVLVLGEDVGVNGGVFRATAGLQRRFGAQRVLDTPLDETAIAGLSVGLAAQGMKPVAEAQFDGFVYPMIDQVVSHAARLRNRTRGRLHCPMVLRVPWGGGIRAPEHHSEANEAMFTNVPGLRVVMPSSPQRAYGLLLAAIRDPDPVVYYEPKRIYRQYKEHVPDDGQALPLDVCFVLRDGSDVTLVAWGAQVKEALEAADALAREGVSAEVIDVATLRPLDFDTIAESVARTGRCVIVQEAPRSAGFGAEVAARLAERSMFDLLAPVERVTGYDTHVPLFRLEMKYLPSVARIVAAARRTLEHG</sequence>
<dbReference type="SMART" id="SM00861">
    <property type="entry name" value="Transket_pyr"/>
    <property type="match status" value="1"/>
</dbReference>
<dbReference type="InterPro" id="IPR009014">
    <property type="entry name" value="Transketo_C/PFOR_II"/>
</dbReference>
<reference evidence="9 10" key="1">
    <citation type="submission" date="2017-10" db="EMBL/GenBank/DDBJ databases">
        <title>Whole genome sequencing of Pseudoxanthomonas broegbernensis DSM 12573(T).</title>
        <authorList>
            <person name="Kumar S."/>
            <person name="Bansal K."/>
            <person name="Kaur A."/>
            <person name="Patil P."/>
            <person name="Sharma S."/>
            <person name="Patil P.B."/>
        </authorList>
    </citation>
    <scope>NUCLEOTIDE SEQUENCE [LARGE SCALE GENOMIC DNA]</scope>
    <source>
        <strain evidence="9 10">DSM 12573</strain>
    </source>
</reference>
<dbReference type="InterPro" id="IPR005475">
    <property type="entry name" value="Transketolase-like_Pyr-bd"/>
</dbReference>
<evidence type="ECO:0000256" key="7">
    <source>
        <dbReference type="ARBA" id="ARBA00082400"/>
    </source>
</evidence>
<dbReference type="PANTHER" id="PTHR42980:SF1">
    <property type="entry name" value="2-OXOISOVALERATE DEHYDROGENASE SUBUNIT BETA, MITOCHONDRIAL"/>
    <property type="match status" value="1"/>
</dbReference>
<dbReference type="GO" id="GO:0009083">
    <property type="term" value="P:branched-chain amino acid catabolic process"/>
    <property type="evidence" value="ECO:0007669"/>
    <property type="project" value="TreeGrafter"/>
</dbReference>
<evidence type="ECO:0000313" key="10">
    <source>
        <dbReference type="Proteomes" id="UP000462066"/>
    </source>
</evidence>
<comment type="caution">
    <text evidence="9">The sequence shown here is derived from an EMBL/GenBank/DDBJ whole genome shotgun (WGS) entry which is preliminary data.</text>
</comment>
<organism evidence="9 10">
    <name type="scientific">Pseudoxanthomonas broegbernensis</name>
    <dbReference type="NCBI Taxonomy" id="83619"/>
    <lineage>
        <taxon>Bacteria</taxon>
        <taxon>Pseudomonadati</taxon>
        <taxon>Pseudomonadota</taxon>
        <taxon>Gammaproteobacteria</taxon>
        <taxon>Lysobacterales</taxon>
        <taxon>Lysobacteraceae</taxon>
        <taxon>Pseudoxanthomonas</taxon>
    </lineage>
</organism>
<evidence type="ECO:0000256" key="3">
    <source>
        <dbReference type="ARBA" id="ARBA00012277"/>
    </source>
</evidence>
<evidence type="ECO:0000256" key="6">
    <source>
        <dbReference type="ARBA" id="ARBA00070795"/>
    </source>
</evidence>
<feature type="domain" description="Transketolase-like pyrimidine-binding" evidence="8">
    <location>
        <begin position="6"/>
        <end position="181"/>
    </location>
</feature>
<comment type="cofactor">
    <cofactor evidence="1">
        <name>thiamine diphosphate</name>
        <dbReference type="ChEBI" id="CHEBI:58937"/>
    </cofactor>
</comment>
<evidence type="ECO:0000259" key="8">
    <source>
        <dbReference type="SMART" id="SM00861"/>
    </source>
</evidence>
<evidence type="ECO:0000256" key="1">
    <source>
        <dbReference type="ARBA" id="ARBA00001964"/>
    </source>
</evidence>
<accession>A0A7V8GMY0</accession>
<dbReference type="Pfam" id="PF02779">
    <property type="entry name" value="Transket_pyr"/>
    <property type="match status" value="1"/>
</dbReference>
<dbReference type="SUPFAM" id="SSF52518">
    <property type="entry name" value="Thiamin diphosphate-binding fold (THDP-binding)"/>
    <property type="match status" value="1"/>
</dbReference>
<dbReference type="FunFam" id="3.40.50.920:FF:000001">
    <property type="entry name" value="Pyruvate dehydrogenase E1 beta subunit"/>
    <property type="match status" value="1"/>
</dbReference>
<keyword evidence="4" id="KW-0560">Oxidoreductase</keyword>
<dbReference type="SUPFAM" id="SSF52922">
    <property type="entry name" value="TK C-terminal domain-like"/>
    <property type="match status" value="1"/>
</dbReference>
<dbReference type="InterPro" id="IPR029061">
    <property type="entry name" value="THDP-binding"/>
</dbReference>
<keyword evidence="5" id="KW-0786">Thiamine pyrophosphate</keyword>
<evidence type="ECO:0000256" key="4">
    <source>
        <dbReference type="ARBA" id="ARBA00023002"/>
    </source>
</evidence>
<dbReference type="FunFam" id="3.40.50.970:FF:000001">
    <property type="entry name" value="Pyruvate dehydrogenase E1 beta subunit"/>
    <property type="match status" value="1"/>
</dbReference>
<dbReference type="AlphaFoldDB" id="A0A7V8GMY0"/>
<dbReference type="Pfam" id="PF02780">
    <property type="entry name" value="Transketolase_C"/>
    <property type="match status" value="1"/>
</dbReference>
<dbReference type="PANTHER" id="PTHR42980">
    <property type="entry name" value="2-OXOISOVALERATE DEHYDROGENASE SUBUNIT BETA-RELATED"/>
    <property type="match status" value="1"/>
</dbReference>
<dbReference type="Gene3D" id="3.40.50.970">
    <property type="match status" value="1"/>
</dbReference>
<dbReference type="EC" id="1.2.4.4" evidence="3"/>
<proteinExistence type="predicted"/>
<dbReference type="Proteomes" id="UP000462066">
    <property type="component" value="Unassembled WGS sequence"/>
</dbReference>
<evidence type="ECO:0000256" key="5">
    <source>
        <dbReference type="ARBA" id="ARBA00023052"/>
    </source>
</evidence>
<dbReference type="InterPro" id="IPR033248">
    <property type="entry name" value="Transketolase_C"/>
</dbReference>
<evidence type="ECO:0000313" key="9">
    <source>
        <dbReference type="EMBL" id="KAF1686752.1"/>
    </source>
</evidence>
<dbReference type="Gene3D" id="3.40.50.920">
    <property type="match status" value="1"/>
</dbReference>
<dbReference type="EMBL" id="MWIP01000005">
    <property type="protein sequence ID" value="KAF1686752.1"/>
    <property type="molecule type" value="Genomic_DNA"/>
</dbReference>
<protein>
    <recommendedName>
        <fullName evidence="6">2-oxoisovalerate dehydrogenase subunit beta</fullName>
        <ecNumber evidence="3">1.2.4.4</ecNumber>
    </recommendedName>
    <alternativeName>
        <fullName evidence="7">Branched-chain alpha-keto acid dehydrogenase E1 component beta chain</fullName>
    </alternativeName>
</protein>
<gene>
    <name evidence="9" type="ORF">B1992_07225</name>
</gene>
<name>A0A7V8GMY0_9GAMM</name>
<dbReference type="GO" id="GO:0007584">
    <property type="term" value="P:response to nutrient"/>
    <property type="evidence" value="ECO:0007669"/>
    <property type="project" value="TreeGrafter"/>
</dbReference>
<dbReference type="GO" id="GO:0003863">
    <property type="term" value="F:branched-chain 2-oxo acid dehydrogenase activity"/>
    <property type="evidence" value="ECO:0007669"/>
    <property type="project" value="UniProtKB-EC"/>
</dbReference>